<dbReference type="RefSeq" id="WP_280736354.1">
    <property type="nucleotide sequence ID" value="NZ_CP120369.1"/>
</dbReference>
<evidence type="ECO:0000259" key="3">
    <source>
        <dbReference type="Pfam" id="PF13407"/>
    </source>
</evidence>
<gene>
    <name evidence="4" type="ORF">PYH38_006411</name>
</gene>
<name>A0ABY8D3I6_9HYPH</name>
<sequence>MTRRVTMNELIKVTGLSRATIDRALNKRGGIHPRTEQVINRALEQLGRAPQENGGLPASSAADAVLRVGRGFAMQIQASCQNRAIPLNFVDMSQKNEDEMLDAVNDACRDVSRPLIVTAKNTERMNALLLQARKRGKRVITFVSDLPHDSRDAFVGIDNRSAGQTAAYLIGSLLKERESATVGVVLGDYAFNNHEDREIGFRSHLRANFPNIRLTDVAKGEDSPEQTYLAVRDLLKKHPDVAAIYNVAGGNAGMAKALEEAGLAGRTRVVTHEANSITVPLMRDDVVQYVLAQDPAEMLKLAVNVALAKRPQPLKEQHLVDFGLHTRFNLPRFALDIVD</sequence>
<dbReference type="InterPro" id="IPR028082">
    <property type="entry name" value="Peripla_BP_I"/>
</dbReference>
<evidence type="ECO:0000313" key="4">
    <source>
        <dbReference type="EMBL" id="WEX85441.1"/>
    </source>
</evidence>
<comment type="subcellular location">
    <subcellularLocation>
        <location evidence="1">Periplasm</location>
    </subcellularLocation>
</comment>
<dbReference type="Gene3D" id="3.40.50.2300">
    <property type="match status" value="2"/>
</dbReference>
<evidence type="ECO:0000256" key="1">
    <source>
        <dbReference type="ARBA" id="ARBA00004418"/>
    </source>
</evidence>
<proteinExistence type="inferred from homology"/>
<dbReference type="PANTHER" id="PTHR30036">
    <property type="entry name" value="D-XYLOSE-BINDING PERIPLASMIC PROTEIN"/>
    <property type="match status" value="1"/>
</dbReference>
<dbReference type="InterPro" id="IPR010982">
    <property type="entry name" value="Lambda_DNA-bd_dom_sf"/>
</dbReference>
<reference evidence="4 5" key="1">
    <citation type="submission" date="2023-03" db="EMBL/GenBank/DDBJ databases">
        <authorList>
            <person name="Kaur S."/>
            <person name="Espinosa-Saiz D."/>
            <person name="Velazquez E."/>
            <person name="Menendez E."/>
            <person name="diCenzo G.C."/>
        </authorList>
    </citation>
    <scope>NUCLEOTIDE SEQUENCE [LARGE SCALE GENOMIC DNA]</scope>
    <source>
        <strain evidence="4 5">LMG 27395</strain>
        <plasmid evidence="4 5">unnamed</plasmid>
    </source>
</reference>
<feature type="domain" description="Periplasmic binding protein" evidence="3">
    <location>
        <begin position="88"/>
        <end position="308"/>
    </location>
</feature>
<organism evidence="4 5">
    <name type="scientific">Sinorhizobium numidicum</name>
    <dbReference type="NCBI Taxonomy" id="680248"/>
    <lineage>
        <taxon>Bacteria</taxon>
        <taxon>Pseudomonadati</taxon>
        <taxon>Pseudomonadota</taxon>
        <taxon>Alphaproteobacteria</taxon>
        <taxon>Hyphomicrobiales</taxon>
        <taxon>Rhizobiaceae</taxon>
        <taxon>Sinorhizobium/Ensifer group</taxon>
        <taxon>Sinorhizobium</taxon>
    </lineage>
</organism>
<dbReference type="CDD" id="cd06307">
    <property type="entry name" value="PBP1_sugar_binding"/>
    <property type="match status" value="1"/>
</dbReference>
<dbReference type="InterPro" id="IPR025997">
    <property type="entry name" value="SBP_2_dom"/>
</dbReference>
<protein>
    <submittedName>
        <fullName evidence="4">Substrate-binding domain-containing protein</fullName>
    </submittedName>
</protein>
<evidence type="ECO:0000313" key="5">
    <source>
        <dbReference type="Proteomes" id="UP001235547"/>
    </source>
</evidence>
<dbReference type="Gene3D" id="1.10.260.40">
    <property type="entry name" value="lambda repressor-like DNA-binding domains"/>
    <property type="match status" value="1"/>
</dbReference>
<accession>A0ABY8D3I6</accession>
<evidence type="ECO:0000256" key="2">
    <source>
        <dbReference type="ARBA" id="ARBA00007639"/>
    </source>
</evidence>
<dbReference type="Proteomes" id="UP001235547">
    <property type="component" value="Plasmid unnamed"/>
</dbReference>
<dbReference type="PANTHER" id="PTHR30036:SF7">
    <property type="entry name" value="ABC TRANSPORTER PERIPLASMIC-BINDING PROTEIN YPHF"/>
    <property type="match status" value="1"/>
</dbReference>
<comment type="similarity">
    <text evidence="2">Belongs to the bacterial solute-binding protein 2 family.</text>
</comment>
<keyword evidence="5" id="KW-1185">Reference proteome</keyword>
<dbReference type="EMBL" id="CP120372">
    <property type="protein sequence ID" value="WEX85441.1"/>
    <property type="molecule type" value="Genomic_DNA"/>
</dbReference>
<keyword evidence="4" id="KW-0614">Plasmid</keyword>
<dbReference type="SUPFAM" id="SSF47413">
    <property type="entry name" value="lambda repressor-like DNA-binding domains"/>
    <property type="match status" value="1"/>
</dbReference>
<dbReference type="SUPFAM" id="SSF53822">
    <property type="entry name" value="Periplasmic binding protein-like I"/>
    <property type="match status" value="1"/>
</dbReference>
<dbReference type="InterPro" id="IPR050555">
    <property type="entry name" value="Bact_Solute-Bind_Prot2"/>
</dbReference>
<dbReference type="Pfam" id="PF13407">
    <property type="entry name" value="Peripla_BP_4"/>
    <property type="match status" value="1"/>
</dbReference>
<geneLocation type="plasmid" evidence="4 5">
    <name>unnamed</name>
</geneLocation>